<organism evidence="1 2">
    <name type="scientific">Pseudomonas fluorescens</name>
    <dbReference type="NCBI Taxonomy" id="294"/>
    <lineage>
        <taxon>Bacteria</taxon>
        <taxon>Pseudomonadati</taxon>
        <taxon>Pseudomonadota</taxon>
        <taxon>Gammaproteobacteria</taxon>
        <taxon>Pseudomonadales</taxon>
        <taxon>Pseudomonadaceae</taxon>
        <taxon>Pseudomonas</taxon>
    </lineage>
</organism>
<gene>
    <name evidence="1" type="ORF">DOZ80_09055</name>
</gene>
<evidence type="ECO:0000313" key="2">
    <source>
        <dbReference type="Proteomes" id="UP000249493"/>
    </source>
</evidence>
<sequence length="66" mass="7712">MDQRYIADRRPVSRFFHSSDMLFTKRSQNGAQIERTKGFDPKQKARHRAGFLLPANLWLKSAAFSQ</sequence>
<protein>
    <submittedName>
        <fullName evidence="1">Uncharacterized protein</fullName>
    </submittedName>
</protein>
<dbReference type="AlphaFoldDB" id="A0A327N8Z4"/>
<dbReference type="EMBL" id="QLIN01000003">
    <property type="protein sequence ID" value="RAI70636.1"/>
    <property type="molecule type" value="Genomic_DNA"/>
</dbReference>
<evidence type="ECO:0000313" key="1">
    <source>
        <dbReference type="EMBL" id="RAI70636.1"/>
    </source>
</evidence>
<comment type="caution">
    <text evidence="1">The sequence shown here is derived from an EMBL/GenBank/DDBJ whole genome shotgun (WGS) entry which is preliminary data.</text>
</comment>
<dbReference type="Proteomes" id="UP000249493">
    <property type="component" value="Unassembled WGS sequence"/>
</dbReference>
<accession>A0A327N8Z4</accession>
<proteinExistence type="predicted"/>
<name>A0A327N8Z4_PSEFL</name>
<reference evidence="1 2" key="1">
    <citation type="submission" date="2018-06" db="EMBL/GenBank/DDBJ databases">
        <authorList>
            <person name="Zhirakovskaya E."/>
        </authorList>
    </citation>
    <scope>NUCLEOTIDE SEQUENCE [LARGE SCALE GENOMIC DNA]</scope>
    <source>
        <strain evidence="1 2">LY3</strain>
    </source>
</reference>